<feature type="transmembrane region" description="Helical" evidence="1">
    <location>
        <begin position="105"/>
        <end position="127"/>
    </location>
</feature>
<evidence type="ECO:0000256" key="1">
    <source>
        <dbReference type="SAM" id="Phobius"/>
    </source>
</evidence>
<dbReference type="Pfam" id="PF09933">
    <property type="entry name" value="DUF2165"/>
    <property type="match status" value="1"/>
</dbReference>
<keyword evidence="1" id="KW-0472">Membrane</keyword>
<dbReference type="Proteomes" id="UP000054921">
    <property type="component" value="Unassembled WGS sequence"/>
</dbReference>
<name>A0A0W0SGL3_9GAMM</name>
<reference evidence="2 3" key="1">
    <citation type="submission" date="2015-11" db="EMBL/GenBank/DDBJ databases">
        <title>Genomic analysis of 38 Legionella species identifies large and diverse effector repertoires.</title>
        <authorList>
            <person name="Burstein D."/>
            <person name="Amaro F."/>
            <person name="Zusman T."/>
            <person name="Lifshitz Z."/>
            <person name="Cohen O."/>
            <person name="Gilbert J.A."/>
            <person name="Pupko T."/>
            <person name="Shuman H.A."/>
            <person name="Segal G."/>
        </authorList>
    </citation>
    <scope>NUCLEOTIDE SEQUENCE [LARGE SCALE GENOMIC DNA]</scope>
    <source>
        <strain evidence="2 3">ORW</strain>
    </source>
</reference>
<dbReference type="OrthoDB" id="7618855at2"/>
<accession>A0A0W0SGL3</accession>
<organism evidence="2 3">
    <name type="scientific">Legionella cherrii</name>
    <dbReference type="NCBI Taxonomy" id="28084"/>
    <lineage>
        <taxon>Bacteria</taxon>
        <taxon>Pseudomonadati</taxon>
        <taxon>Pseudomonadota</taxon>
        <taxon>Gammaproteobacteria</taxon>
        <taxon>Legionellales</taxon>
        <taxon>Legionellaceae</taxon>
        <taxon>Legionella</taxon>
    </lineage>
</organism>
<protein>
    <submittedName>
        <fullName evidence="2">Transmembrane protein</fullName>
    </submittedName>
</protein>
<dbReference type="EMBL" id="LNXW01000008">
    <property type="protein sequence ID" value="KTC82534.1"/>
    <property type="molecule type" value="Genomic_DNA"/>
</dbReference>
<dbReference type="STRING" id="28084.Lche_0214"/>
<keyword evidence="1" id="KW-1133">Transmembrane helix</keyword>
<feature type="transmembrane region" description="Helical" evidence="1">
    <location>
        <begin position="139"/>
        <end position="158"/>
    </location>
</feature>
<dbReference type="PATRIC" id="fig|28084.5.peg.230"/>
<comment type="caution">
    <text evidence="2">The sequence shown here is derived from an EMBL/GenBank/DDBJ whole genome shotgun (WGS) entry which is preliminary data.</text>
</comment>
<gene>
    <name evidence="2" type="ORF">Lche_0214</name>
</gene>
<dbReference type="AlphaFoldDB" id="A0A0W0SGL3"/>
<sequence>MIRTSKIICVVAIAFYCFLVVLGNVTDYKNNYVLVERTLMMNDLFADSQIGYRAISNPTVHRAAYLIIMGLETLTMVLCAVGAWKLFKVRHASALIFNNTKRWAIGGLTSGFLTWQVTFMSIAGEWFGVWMSSSLRGSLTIAFQIFITFLVLLIYLIIKDE</sequence>
<feature type="transmembrane region" description="Helical" evidence="1">
    <location>
        <begin position="63"/>
        <end position="84"/>
    </location>
</feature>
<dbReference type="InterPro" id="IPR018681">
    <property type="entry name" value="DUF2165_transmembrane"/>
</dbReference>
<proteinExistence type="predicted"/>
<evidence type="ECO:0000313" key="3">
    <source>
        <dbReference type="Proteomes" id="UP000054921"/>
    </source>
</evidence>
<keyword evidence="1 2" id="KW-0812">Transmembrane</keyword>
<evidence type="ECO:0000313" key="2">
    <source>
        <dbReference type="EMBL" id="KTC82534.1"/>
    </source>
</evidence>
<feature type="transmembrane region" description="Helical" evidence="1">
    <location>
        <begin position="7"/>
        <end position="25"/>
    </location>
</feature>